<gene>
    <name evidence="1" type="ORF">H8S56_00265</name>
</gene>
<accession>A0ABR7B8F0</accession>
<dbReference type="Proteomes" id="UP000660131">
    <property type="component" value="Unassembled WGS sequence"/>
</dbReference>
<name>A0ABR7B8F0_9PSED</name>
<protein>
    <submittedName>
        <fullName evidence="1">Uncharacterized protein</fullName>
    </submittedName>
</protein>
<proteinExistence type="predicted"/>
<organism evidence="1 2">
    <name type="scientific">Pseudomonas triticifolii</name>
    <dbReference type="NCBI Taxonomy" id="2762592"/>
    <lineage>
        <taxon>Bacteria</taxon>
        <taxon>Pseudomonadati</taxon>
        <taxon>Pseudomonadota</taxon>
        <taxon>Gammaproteobacteria</taxon>
        <taxon>Pseudomonadales</taxon>
        <taxon>Pseudomonadaceae</taxon>
        <taxon>Pseudomonas</taxon>
    </lineage>
</organism>
<keyword evidence="2" id="KW-1185">Reference proteome</keyword>
<dbReference type="RefSeq" id="WP_187517509.1">
    <property type="nucleotide sequence ID" value="NZ_JACONV010000001.1"/>
</dbReference>
<evidence type="ECO:0000313" key="2">
    <source>
        <dbReference type="Proteomes" id="UP000660131"/>
    </source>
</evidence>
<reference evidence="1 2" key="1">
    <citation type="submission" date="2020-08" db="EMBL/GenBank/DDBJ databases">
        <title>Putative novel bacterial strains isolated from necrotic wheat leaf tissues caused by Xanthomonas translucens.</title>
        <authorList>
            <person name="Tambong J.T."/>
        </authorList>
    </citation>
    <scope>NUCLEOTIDE SEQUENCE [LARGE SCALE GENOMIC DNA]</scope>
    <source>
        <strain evidence="1 2">DOAB 1067</strain>
    </source>
</reference>
<sequence>MLSSHVADTQLPPNLVSSLGYRLFDKKRLADDEIISVADGAAQQPLIASDTPHALALLPVPGRSPASRLPPFALSRQTVLCLTSVGFARSFLIR</sequence>
<dbReference type="EMBL" id="JACONV010000001">
    <property type="protein sequence ID" value="MBC3953441.1"/>
    <property type="molecule type" value="Genomic_DNA"/>
</dbReference>
<evidence type="ECO:0000313" key="1">
    <source>
        <dbReference type="EMBL" id="MBC3953441.1"/>
    </source>
</evidence>
<comment type="caution">
    <text evidence="1">The sequence shown here is derived from an EMBL/GenBank/DDBJ whole genome shotgun (WGS) entry which is preliminary data.</text>
</comment>